<gene>
    <name evidence="2" type="ORF">J2Z75_001727</name>
</gene>
<keyword evidence="3" id="KW-1185">Reference proteome</keyword>
<dbReference type="RefSeq" id="WP_209850446.1">
    <property type="nucleotide sequence ID" value="NZ_JAGGJV010000002.1"/>
</dbReference>
<evidence type="ECO:0000313" key="2">
    <source>
        <dbReference type="EMBL" id="MBP1858231.1"/>
    </source>
</evidence>
<reference evidence="2 3" key="1">
    <citation type="submission" date="2021-03" db="EMBL/GenBank/DDBJ databases">
        <title>Genomic Encyclopedia of Type Strains, Phase IV (KMG-IV): sequencing the most valuable type-strain genomes for metagenomic binning, comparative biology and taxonomic classification.</title>
        <authorList>
            <person name="Goeker M."/>
        </authorList>
    </citation>
    <scope>NUCLEOTIDE SEQUENCE [LARGE SCALE GENOMIC DNA]</scope>
    <source>
        <strain evidence="2 3">DSM 26427</strain>
    </source>
</reference>
<proteinExistence type="predicted"/>
<accession>A0ABS4EK66</accession>
<dbReference type="Pfam" id="PF00535">
    <property type="entry name" value="Glycos_transf_2"/>
    <property type="match status" value="1"/>
</dbReference>
<dbReference type="PANTHER" id="PTHR22916">
    <property type="entry name" value="GLYCOSYLTRANSFERASE"/>
    <property type="match status" value="1"/>
</dbReference>
<dbReference type="Proteomes" id="UP000823786">
    <property type="component" value="Unassembled WGS sequence"/>
</dbReference>
<dbReference type="Gene3D" id="3.90.550.10">
    <property type="entry name" value="Spore Coat Polysaccharide Biosynthesis Protein SpsA, Chain A"/>
    <property type="match status" value="1"/>
</dbReference>
<organism evidence="2 3">
    <name type="scientific">Rhizobium herbae</name>
    <dbReference type="NCBI Taxonomy" id="508661"/>
    <lineage>
        <taxon>Bacteria</taxon>
        <taxon>Pseudomonadati</taxon>
        <taxon>Pseudomonadota</taxon>
        <taxon>Alphaproteobacteria</taxon>
        <taxon>Hyphomicrobiales</taxon>
        <taxon>Rhizobiaceae</taxon>
        <taxon>Rhizobium/Agrobacterium group</taxon>
        <taxon>Rhizobium</taxon>
    </lineage>
</organism>
<name>A0ABS4EK66_9HYPH</name>
<dbReference type="SUPFAM" id="SSF53448">
    <property type="entry name" value="Nucleotide-diphospho-sugar transferases"/>
    <property type="match status" value="1"/>
</dbReference>
<dbReference type="PANTHER" id="PTHR22916:SF3">
    <property type="entry name" value="UDP-GLCNAC:BETAGAL BETA-1,3-N-ACETYLGLUCOSAMINYLTRANSFERASE-LIKE PROTEIN 1"/>
    <property type="match status" value="1"/>
</dbReference>
<comment type="caution">
    <text evidence="2">The sequence shown here is derived from an EMBL/GenBank/DDBJ whole genome shotgun (WGS) entry which is preliminary data.</text>
</comment>
<evidence type="ECO:0000259" key="1">
    <source>
        <dbReference type="Pfam" id="PF00535"/>
    </source>
</evidence>
<feature type="domain" description="Glycosyltransferase 2-like" evidence="1">
    <location>
        <begin position="8"/>
        <end position="118"/>
    </location>
</feature>
<sequence length="407" mass="46049">MFAQPKLTICVPSRNRQRYFQETIRSQLMNLRTDIEYIFADNSDDASIMNSFMEDVVADPRVKYLPSVDRVLPMFENWDRCVEAATGEFICMIGDDDYVDADVVDLISRSQAEHSVIDVFVWSRLTFNWPGNRPHHCNVSAPLATGVHKLPRAWLYQEFFSWKGNTATPNMAFGFYHGAVSKRVMDKIKTKFGGKYCEYPVVDFENVCKILVTADHMFYSERPFSVLGSCPDSNSAKIKSTDNIKTQMAVFTAETGRNIDEDPHMKDFPFPAGLGLTACIAQVQHWFLTQYGYSEMRDWEANFAEACGVSCSIMGSREDHARTVEGYRGAFAKWKGGKYLKHFKPADFADPTGGPFFTGVATNNHLYIDEEIGGAQTPADLYNLVDQMLAPQEALKLNFYEHFKAAG</sequence>
<dbReference type="CDD" id="cd00761">
    <property type="entry name" value="Glyco_tranf_GTA_type"/>
    <property type="match status" value="1"/>
</dbReference>
<dbReference type="InterPro" id="IPR029044">
    <property type="entry name" value="Nucleotide-diphossugar_trans"/>
</dbReference>
<protein>
    <recommendedName>
        <fullName evidence="1">Glycosyltransferase 2-like domain-containing protein</fullName>
    </recommendedName>
</protein>
<dbReference type="EMBL" id="JAGGJV010000002">
    <property type="protein sequence ID" value="MBP1858231.1"/>
    <property type="molecule type" value="Genomic_DNA"/>
</dbReference>
<dbReference type="InterPro" id="IPR001173">
    <property type="entry name" value="Glyco_trans_2-like"/>
</dbReference>
<evidence type="ECO:0000313" key="3">
    <source>
        <dbReference type="Proteomes" id="UP000823786"/>
    </source>
</evidence>